<comment type="caution">
    <text evidence="1">The sequence shown here is derived from an EMBL/GenBank/DDBJ whole genome shotgun (WGS) entry which is preliminary data.</text>
</comment>
<proteinExistence type="predicted"/>
<dbReference type="EMBL" id="AACSIE010000001">
    <property type="protein sequence ID" value="EAL9203827.1"/>
    <property type="molecule type" value="Genomic_DNA"/>
</dbReference>
<gene>
    <name evidence="1" type="ORF">DYU70_01375</name>
</gene>
<dbReference type="RefSeq" id="WP_044600783.1">
    <property type="nucleotide sequence ID" value="NZ_CAKJUX010000002.1"/>
</dbReference>
<accession>A0A3Z9VMP0</accession>
<organism evidence="1 2">
    <name type="scientific">Campylobacter coli</name>
    <dbReference type="NCBI Taxonomy" id="195"/>
    <lineage>
        <taxon>Bacteria</taxon>
        <taxon>Pseudomonadati</taxon>
        <taxon>Campylobacterota</taxon>
        <taxon>Epsilonproteobacteria</taxon>
        <taxon>Campylobacterales</taxon>
        <taxon>Campylobacteraceae</taxon>
        <taxon>Campylobacter</taxon>
    </lineage>
</organism>
<dbReference type="AlphaFoldDB" id="A0A3Z9VMP0"/>
<protein>
    <submittedName>
        <fullName evidence="1">Uncharacterized protein</fullName>
    </submittedName>
</protein>
<evidence type="ECO:0000313" key="2">
    <source>
        <dbReference type="Proteomes" id="UP000411403"/>
    </source>
</evidence>
<name>A0A3Z9VMP0_CAMCO</name>
<dbReference type="Proteomes" id="UP000411403">
    <property type="component" value="Unassembled WGS sequence"/>
</dbReference>
<reference evidence="1 2" key="1">
    <citation type="submission" date="2018-08" db="EMBL/GenBank/DDBJ databases">
        <authorList>
            <consortium name="NARMS: The National Antimicrobial Resistance Monitoring System"/>
        </authorList>
    </citation>
    <scope>NUCLEOTIDE SEQUENCE [LARGE SCALE GENOMIC DNA]</scope>
    <source>
        <strain evidence="1 2">CVM N17C171</strain>
    </source>
</reference>
<sequence length="72" mass="8228">MSLIGCGTTTAQVVTKIEIQKVKIPQELLTLSPIEKPIVKNELDILNAYSMLFYKYKQCEIQISKIKELNNE</sequence>
<evidence type="ECO:0000313" key="1">
    <source>
        <dbReference type="EMBL" id="EAL9203827.1"/>
    </source>
</evidence>